<dbReference type="RefSeq" id="WP_202335126.1">
    <property type="nucleotide sequence ID" value="NZ_CP068439.1"/>
</dbReference>
<gene>
    <name evidence="1" type="ORF">JK629_07935</name>
</gene>
<dbReference type="EMBL" id="CP068439">
    <property type="protein sequence ID" value="QQX75289.1"/>
    <property type="molecule type" value="Genomic_DNA"/>
</dbReference>
<name>A0ABX7DR77_9FLAO</name>
<evidence type="ECO:0000313" key="1">
    <source>
        <dbReference type="EMBL" id="QQX75289.1"/>
    </source>
</evidence>
<proteinExistence type="predicted"/>
<keyword evidence="2" id="KW-1185">Reference proteome</keyword>
<evidence type="ECO:0008006" key="3">
    <source>
        <dbReference type="Google" id="ProtNLM"/>
    </source>
</evidence>
<evidence type="ECO:0000313" key="2">
    <source>
        <dbReference type="Proteomes" id="UP000629420"/>
    </source>
</evidence>
<accession>A0ABX7DR77</accession>
<organism evidence="1 2">
    <name type="scientific">Aequorivita iocasae</name>
    <dbReference type="NCBI Taxonomy" id="2803865"/>
    <lineage>
        <taxon>Bacteria</taxon>
        <taxon>Pseudomonadati</taxon>
        <taxon>Bacteroidota</taxon>
        <taxon>Flavobacteriia</taxon>
        <taxon>Flavobacteriales</taxon>
        <taxon>Flavobacteriaceae</taxon>
        <taxon>Aequorivita</taxon>
    </lineage>
</organism>
<sequence>MQLYQETERKLPLEDEYTRTYYRTINIKIPKGYHVANANDINIDHSFSKDGKKVLMFKSFYEIEGDILKITADEFYNITKISKEFYEDYRTVINSAADFNKVTLVLEAD</sequence>
<reference evidence="1 2" key="1">
    <citation type="submission" date="2021-01" db="EMBL/GenBank/DDBJ databases">
        <title>Aequorivita sp. strain KX20305, a bacterium isolated from the sediment collected at a cold seep field in South China Sea.</title>
        <authorList>
            <person name="Zhang H."/>
            <person name="Li C."/>
        </authorList>
    </citation>
    <scope>NUCLEOTIDE SEQUENCE [LARGE SCALE GENOMIC DNA]</scope>
    <source>
        <strain evidence="1 2">KX20305</strain>
    </source>
</reference>
<protein>
    <recommendedName>
        <fullName evidence="3">DUF3858 domain-containing protein</fullName>
    </recommendedName>
</protein>
<dbReference type="Proteomes" id="UP000629420">
    <property type="component" value="Chromosome"/>
</dbReference>
<dbReference type="Gene3D" id="2.60.120.1130">
    <property type="match status" value="1"/>
</dbReference>